<evidence type="ECO:0000313" key="2">
    <source>
        <dbReference type="EMBL" id="MBB0228511.1"/>
    </source>
</evidence>
<protein>
    <submittedName>
        <fullName evidence="2">Uncharacterized protein</fullName>
    </submittedName>
</protein>
<proteinExistence type="predicted"/>
<name>A0A7W3T0A0_9ACTN</name>
<keyword evidence="3" id="KW-1185">Reference proteome</keyword>
<dbReference type="AlphaFoldDB" id="A0A7W3T0A0"/>
<feature type="compositionally biased region" description="Pro residues" evidence="1">
    <location>
        <begin position="36"/>
        <end position="46"/>
    </location>
</feature>
<organism evidence="2 3">
    <name type="scientific">Streptomyces calidiresistens</name>
    <dbReference type="NCBI Taxonomy" id="1485586"/>
    <lineage>
        <taxon>Bacteria</taxon>
        <taxon>Bacillati</taxon>
        <taxon>Actinomycetota</taxon>
        <taxon>Actinomycetes</taxon>
        <taxon>Kitasatosporales</taxon>
        <taxon>Streptomycetaceae</taxon>
        <taxon>Streptomyces</taxon>
    </lineage>
</organism>
<gene>
    <name evidence="2" type="ORF">FOE67_03055</name>
</gene>
<feature type="region of interest" description="Disordered" evidence="1">
    <location>
        <begin position="29"/>
        <end position="67"/>
    </location>
</feature>
<sequence>MDSRWRDATLAALLEEVQRLGYLVGAAWLTGKGQPNPVPEPAPVPRPWELNQQQTTETEEGRGGDVE</sequence>
<dbReference type="EMBL" id="VKHS01000031">
    <property type="protein sequence ID" value="MBB0228511.1"/>
    <property type="molecule type" value="Genomic_DNA"/>
</dbReference>
<evidence type="ECO:0000256" key="1">
    <source>
        <dbReference type="SAM" id="MobiDB-lite"/>
    </source>
</evidence>
<comment type="caution">
    <text evidence="2">The sequence shown here is derived from an EMBL/GenBank/DDBJ whole genome shotgun (WGS) entry which is preliminary data.</text>
</comment>
<dbReference type="Proteomes" id="UP000530234">
    <property type="component" value="Unassembled WGS sequence"/>
</dbReference>
<accession>A0A7W3T0A0</accession>
<reference evidence="3" key="1">
    <citation type="submission" date="2019-10" db="EMBL/GenBank/DDBJ databases">
        <title>Streptomyces sp. nov., a novel actinobacterium isolated from alkaline environment.</title>
        <authorList>
            <person name="Golinska P."/>
        </authorList>
    </citation>
    <scope>NUCLEOTIDE SEQUENCE [LARGE SCALE GENOMIC DNA]</scope>
    <source>
        <strain evidence="3">DSM 42108</strain>
    </source>
</reference>
<evidence type="ECO:0000313" key="3">
    <source>
        <dbReference type="Proteomes" id="UP000530234"/>
    </source>
</evidence>
<dbReference type="RefSeq" id="WP_228473490.1">
    <property type="nucleotide sequence ID" value="NZ_VKHS01000031.1"/>
</dbReference>